<organism evidence="12">
    <name type="scientific">marine sediment metagenome</name>
    <dbReference type="NCBI Taxonomy" id="412755"/>
    <lineage>
        <taxon>unclassified sequences</taxon>
        <taxon>metagenomes</taxon>
        <taxon>ecological metagenomes</taxon>
    </lineage>
</organism>
<dbReference type="Pfam" id="PF02163">
    <property type="entry name" value="Peptidase_M50"/>
    <property type="match status" value="1"/>
</dbReference>
<evidence type="ECO:0000256" key="5">
    <source>
        <dbReference type="ARBA" id="ARBA00022801"/>
    </source>
</evidence>
<reference evidence="12" key="1">
    <citation type="journal article" date="2014" name="Front. Microbiol.">
        <title>High frequency of phylogenetically diverse reductive dehalogenase-homologous genes in deep subseafloor sedimentary metagenomes.</title>
        <authorList>
            <person name="Kawai M."/>
            <person name="Futagami T."/>
            <person name="Toyoda A."/>
            <person name="Takaki Y."/>
            <person name="Nishi S."/>
            <person name="Hori S."/>
            <person name="Arai W."/>
            <person name="Tsubouchi T."/>
            <person name="Morono Y."/>
            <person name="Uchiyama I."/>
            <person name="Ito T."/>
            <person name="Fujiyama A."/>
            <person name="Inagaki F."/>
            <person name="Takami H."/>
        </authorList>
    </citation>
    <scope>NUCLEOTIDE SEQUENCE</scope>
    <source>
        <strain evidence="12">Expedition CK06-06</strain>
    </source>
</reference>
<keyword evidence="4 10" id="KW-0812">Transmembrane</keyword>
<feature type="domain" description="Peptidase M50" evidence="11">
    <location>
        <begin position="7"/>
        <end position="121"/>
    </location>
</feature>
<evidence type="ECO:0000313" key="12">
    <source>
        <dbReference type="EMBL" id="GAG88785.1"/>
    </source>
</evidence>
<keyword evidence="5" id="KW-0378">Hydrolase</keyword>
<evidence type="ECO:0000259" key="11">
    <source>
        <dbReference type="Pfam" id="PF02163"/>
    </source>
</evidence>
<dbReference type="GO" id="GO:0006508">
    <property type="term" value="P:proteolysis"/>
    <property type="evidence" value="ECO:0007669"/>
    <property type="project" value="UniProtKB-KW"/>
</dbReference>
<dbReference type="PANTHER" id="PTHR42837">
    <property type="entry name" value="REGULATOR OF SIGMA-E PROTEASE RSEP"/>
    <property type="match status" value="1"/>
</dbReference>
<comment type="subcellular location">
    <subcellularLocation>
        <location evidence="2">Membrane</location>
        <topology evidence="2">Multi-pass membrane protein</topology>
    </subcellularLocation>
</comment>
<sequence length="135" mass="14700">PIWRAPIVAAQETLNLIVLIFATIGGFLVTLFTTGKAQEAAGVGPVGIWFIFETATKLGFIYIVQLTALISVNLAVLNILPFPALDGGRLVFLVIEAIRRKRVTPRIEGIVHMIGFAILIGIMLLITFRDIMRAG</sequence>
<dbReference type="EMBL" id="BART01013106">
    <property type="protein sequence ID" value="GAG88785.1"/>
    <property type="molecule type" value="Genomic_DNA"/>
</dbReference>
<keyword evidence="7 10" id="KW-1133">Transmembrane helix</keyword>
<feature type="transmembrane region" description="Helical" evidence="10">
    <location>
        <begin position="110"/>
        <end position="128"/>
    </location>
</feature>
<keyword evidence="8" id="KW-0482">Metalloprotease</keyword>
<evidence type="ECO:0000256" key="6">
    <source>
        <dbReference type="ARBA" id="ARBA00022833"/>
    </source>
</evidence>
<evidence type="ECO:0000256" key="3">
    <source>
        <dbReference type="ARBA" id="ARBA00022670"/>
    </source>
</evidence>
<feature type="non-terminal residue" evidence="12">
    <location>
        <position position="1"/>
    </location>
</feature>
<dbReference type="GO" id="GO:0016020">
    <property type="term" value="C:membrane"/>
    <property type="evidence" value="ECO:0007669"/>
    <property type="project" value="UniProtKB-SubCell"/>
</dbReference>
<dbReference type="GO" id="GO:0004222">
    <property type="term" value="F:metalloendopeptidase activity"/>
    <property type="evidence" value="ECO:0007669"/>
    <property type="project" value="InterPro"/>
</dbReference>
<keyword evidence="9 10" id="KW-0472">Membrane</keyword>
<dbReference type="AlphaFoldDB" id="X1B1F7"/>
<evidence type="ECO:0000256" key="2">
    <source>
        <dbReference type="ARBA" id="ARBA00004141"/>
    </source>
</evidence>
<comment type="cofactor">
    <cofactor evidence="1">
        <name>Zn(2+)</name>
        <dbReference type="ChEBI" id="CHEBI:29105"/>
    </cofactor>
</comment>
<evidence type="ECO:0000256" key="10">
    <source>
        <dbReference type="SAM" id="Phobius"/>
    </source>
</evidence>
<comment type="caution">
    <text evidence="12">The sequence shown here is derived from an EMBL/GenBank/DDBJ whole genome shotgun (WGS) entry which is preliminary data.</text>
</comment>
<evidence type="ECO:0000256" key="4">
    <source>
        <dbReference type="ARBA" id="ARBA00022692"/>
    </source>
</evidence>
<evidence type="ECO:0000256" key="7">
    <source>
        <dbReference type="ARBA" id="ARBA00022989"/>
    </source>
</evidence>
<dbReference type="PANTHER" id="PTHR42837:SF2">
    <property type="entry name" value="MEMBRANE METALLOPROTEASE ARASP2, CHLOROPLASTIC-RELATED"/>
    <property type="match status" value="1"/>
</dbReference>
<feature type="transmembrane region" description="Helical" evidence="10">
    <location>
        <begin position="46"/>
        <end position="70"/>
    </location>
</feature>
<evidence type="ECO:0000256" key="1">
    <source>
        <dbReference type="ARBA" id="ARBA00001947"/>
    </source>
</evidence>
<proteinExistence type="predicted"/>
<keyword evidence="3" id="KW-0645">Protease</keyword>
<name>X1B1F7_9ZZZZ</name>
<gene>
    <name evidence="12" type="ORF">S01H4_26995</name>
</gene>
<accession>X1B1F7</accession>
<dbReference type="InterPro" id="IPR008915">
    <property type="entry name" value="Peptidase_M50"/>
</dbReference>
<evidence type="ECO:0000256" key="8">
    <source>
        <dbReference type="ARBA" id="ARBA00023049"/>
    </source>
</evidence>
<feature type="transmembrane region" description="Helical" evidence="10">
    <location>
        <begin position="13"/>
        <end position="34"/>
    </location>
</feature>
<dbReference type="InterPro" id="IPR004387">
    <property type="entry name" value="Pept_M50_Zn"/>
</dbReference>
<evidence type="ECO:0000256" key="9">
    <source>
        <dbReference type="ARBA" id="ARBA00023136"/>
    </source>
</evidence>
<keyword evidence="6" id="KW-0862">Zinc</keyword>
<protein>
    <recommendedName>
        <fullName evidence="11">Peptidase M50 domain-containing protein</fullName>
    </recommendedName>
</protein>